<evidence type="ECO:0000259" key="4">
    <source>
        <dbReference type="PROSITE" id="PS51371"/>
    </source>
</evidence>
<feature type="domain" description="CBS" evidence="4">
    <location>
        <begin position="235"/>
        <end position="291"/>
    </location>
</feature>
<dbReference type="InterPro" id="IPR000644">
    <property type="entry name" value="CBS_dom"/>
</dbReference>
<reference evidence="5 6" key="1">
    <citation type="submission" date="2019-02" db="EMBL/GenBank/DDBJ databases">
        <authorList>
            <person name="Goldberg S.R."/>
            <person name="Haltli B.A."/>
            <person name="Correa H."/>
            <person name="Russell K.G."/>
        </authorList>
    </citation>
    <scope>NUCLEOTIDE SEQUENCE [LARGE SCALE GENOMIC DNA]</scope>
    <source>
        <strain evidence="5 6">JCM 16186</strain>
    </source>
</reference>
<dbReference type="InterPro" id="IPR014710">
    <property type="entry name" value="RmlC-like_jellyroll"/>
</dbReference>
<dbReference type="Pfam" id="PF03445">
    <property type="entry name" value="DUF294"/>
    <property type="match status" value="1"/>
</dbReference>
<feature type="domain" description="CBS" evidence="4">
    <location>
        <begin position="169"/>
        <end position="226"/>
    </location>
</feature>
<sequence length="638" mass="72320">MAANIIATRIADFLKKYPPFTSLSKEELYHISSEAVVCHFESGDYVFRQGEAGSGNLFVVKEGVIHLERQEEDALVLVDICDEGDLFGVRAMLSGKPYVFHARSAEESLVYALPVALFKPLIESHSQIAMFFAAGLAGGQAGLLDTHTTKRFPYQDSGSLLNWNRPLEKTHGELVWMAPDKTIKEVATVMTDKKIGSMVLCYANGELAGIVTDTDFREKVSTGKASIDAPVSDIMSTDVVTMPLGQPLSNYLLKMLRHKIRHICITTDGKPIGMLSERDLMAAHQNHPVTLVYAMEEASTLKKLTDLRNQADDLIRFYLEQQVSISLTASLATHINDALIRRVIDIALQEVQKKSGAPPVEFTWISLGSEGRSEQLIRTDQDNAIIYDDVNGSTEDKEKVKQYFLQLGGKVNDMLAEAGFEYCPADMMAGNPQWCQPLSEWKQYFSGWIRQPQEKALMLSTIFFDYRRVYGSESLLVQLKDHLKKEIRDESIFLNFLAKNALKNPPPLSFFKNLVVERSGEHRHEFDIKARAMMPLVDIARVLSLDIGQLDEMNTVARYHLLAREEPKRKELYHAAADSYEYLMRIRALNGFTHHDSGRFISIENLGKLDRQILRNTFEPIYQLQQMLELRYQLSYFN</sequence>
<keyword evidence="1 2" id="KW-0129">CBS domain</keyword>
<keyword evidence="6" id="KW-1185">Reference proteome</keyword>
<dbReference type="InterPro" id="IPR018821">
    <property type="entry name" value="DUF294_put_nucleoTrafse_sb-bd"/>
</dbReference>
<dbReference type="Pfam" id="PF00571">
    <property type="entry name" value="CBS"/>
    <property type="match status" value="2"/>
</dbReference>
<dbReference type="Proteomes" id="UP000798808">
    <property type="component" value="Unassembled WGS sequence"/>
</dbReference>
<gene>
    <name evidence="5" type="ORF">E1163_07945</name>
</gene>
<dbReference type="SUPFAM" id="SSF81301">
    <property type="entry name" value="Nucleotidyltransferase"/>
    <property type="match status" value="1"/>
</dbReference>
<dbReference type="InterPro" id="IPR000595">
    <property type="entry name" value="cNMP-bd_dom"/>
</dbReference>
<protein>
    <submittedName>
        <fullName evidence="5">CBS domain-containing protein</fullName>
    </submittedName>
</protein>
<dbReference type="Pfam" id="PF00027">
    <property type="entry name" value="cNMP_binding"/>
    <property type="match status" value="1"/>
</dbReference>
<dbReference type="Gene3D" id="2.60.120.10">
    <property type="entry name" value="Jelly Rolls"/>
    <property type="match status" value="1"/>
</dbReference>
<dbReference type="SUPFAM" id="SSF51206">
    <property type="entry name" value="cAMP-binding domain-like"/>
    <property type="match status" value="1"/>
</dbReference>
<evidence type="ECO:0000256" key="1">
    <source>
        <dbReference type="ARBA" id="ARBA00023122"/>
    </source>
</evidence>
<dbReference type="Gene3D" id="3.10.580.10">
    <property type="entry name" value="CBS-domain"/>
    <property type="match status" value="1"/>
</dbReference>
<dbReference type="InterPro" id="IPR046342">
    <property type="entry name" value="CBS_dom_sf"/>
</dbReference>
<dbReference type="CDD" id="cd00038">
    <property type="entry name" value="CAP_ED"/>
    <property type="match status" value="1"/>
</dbReference>
<evidence type="ECO:0000313" key="5">
    <source>
        <dbReference type="EMBL" id="MTI24869.1"/>
    </source>
</evidence>
<dbReference type="PANTHER" id="PTHR43080">
    <property type="entry name" value="CBS DOMAIN-CONTAINING PROTEIN CBSX3, MITOCHONDRIAL"/>
    <property type="match status" value="1"/>
</dbReference>
<dbReference type="SUPFAM" id="SSF54631">
    <property type="entry name" value="CBS-domain pair"/>
    <property type="match status" value="1"/>
</dbReference>
<dbReference type="PROSITE" id="PS50042">
    <property type="entry name" value="CNMP_BINDING_3"/>
    <property type="match status" value="1"/>
</dbReference>
<dbReference type="InterPro" id="IPR051257">
    <property type="entry name" value="Diverse_CBS-Domain"/>
</dbReference>
<dbReference type="InterPro" id="IPR005105">
    <property type="entry name" value="GlnD_Uridyltrans_N"/>
</dbReference>
<comment type="caution">
    <text evidence="5">The sequence shown here is derived from an EMBL/GenBank/DDBJ whole genome shotgun (WGS) entry which is preliminary data.</text>
</comment>
<dbReference type="PROSITE" id="PS51371">
    <property type="entry name" value="CBS"/>
    <property type="match status" value="2"/>
</dbReference>
<dbReference type="SMART" id="SM00116">
    <property type="entry name" value="CBS"/>
    <property type="match status" value="2"/>
</dbReference>
<evidence type="ECO:0000313" key="6">
    <source>
        <dbReference type="Proteomes" id="UP000798808"/>
    </source>
</evidence>
<accession>A0ABW9RL85</accession>
<feature type="domain" description="Cyclic nucleotide-binding" evidence="3">
    <location>
        <begin position="19"/>
        <end position="122"/>
    </location>
</feature>
<name>A0ABW9RL85_9BACT</name>
<dbReference type="InterPro" id="IPR043519">
    <property type="entry name" value="NT_sf"/>
</dbReference>
<dbReference type="SMART" id="SM00100">
    <property type="entry name" value="cNMP"/>
    <property type="match status" value="1"/>
</dbReference>
<dbReference type="PANTHER" id="PTHR43080:SF2">
    <property type="entry name" value="CBS DOMAIN-CONTAINING PROTEIN"/>
    <property type="match status" value="1"/>
</dbReference>
<evidence type="ECO:0000259" key="3">
    <source>
        <dbReference type="PROSITE" id="PS50042"/>
    </source>
</evidence>
<evidence type="ECO:0000256" key="2">
    <source>
        <dbReference type="PROSITE-ProRule" id="PRU00703"/>
    </source>
</evidence>
<organism evidence="5 6">
    <name type="scientific">Fulvivirga kasyanovii</name>
    <dbReference type="NCBI Taxonomy" id="396812"/>
    <lineage>
        <taxon>Bacteria</taxon>
        <taxon>Pseudomonadati</taxon>
        <taxon>Bacteroidota</taxon>
        <taxon>Cytophagia</taxon>
        <taxon>Cytophagales</taxon>
        <taxon>Fulvivirgaceae</taxon>
        <taxon>Fulvivirga</taxon>
    </lineage>
</organism>
<dbReference type="Pfam" id="PF10335">
    <property type="entry name" value="DUF294_C"/>
    <property type="match status" value="1"/>
</dbReference>
<dbReference type="InterPro" id="IPR018490">
    <property type="entry name" value="cNMP-bd_dom_sf"/>
</dbReference>
<dbReference type="CDD" id="cd05401">
    <property type="entry name" value="NT_GlnE_GlnD_like"/>
    <property type="match status" value="1"/>
</dbReference>
<proteinExistence type="predicted"/>
<dbReference type="EMBL" id="SMLW01000461">
    <property type="protein sequence ID" value="MTI24869.1"/>
    <property type="molecule type" value="Genomic_DNA"/>
</dbReference>
<dbReference type="RefSeq" id="WP_155170909.1">
    <property type="nucleotide sequence ID" value="NZ_BAAAFL010000012.1"/>
</dbReference>